<dbReference type="InterPro" id="IPR006311">
    <property type="entry name" value="TAT_signal"/>
</dbReference>
<evidence type="ECO:0000256" key="3">
    <source>
        <dbReference type="ARBA" id="ARBA00022729"/>
    </source>
</evidence>
<evidence type="ECO:0000259" key="5">
    <source>
        <dbReference type="Pfam" id="PF00496"/>
    </source>
</evidence>
<dbReference type="CDD" id="cd00995">
    <property type="entry name" value="PBP2_NikA_DppA_OppA_like"/>
    <property type="match status" value="1"/>
</dbReference>
<dbReference type="EMBL" id="JBHUCZ010000036">
    <property type="protein sequence ID" value="MFD1568959.1"/>
    <property type="molecule type" value="Genomic_DNA"/>
</dbReference>
<dbReference type="RefSeq" id="WP_379822652.1">
    <property type="nucleotide sequence ID" value="NZ_JBHUCZ010000036.1"/>
</dbReference>
<feature type="domain" description="Solute-binding protein family 5" evidence="5">
    <location>
        <begin position="96"/>
        <end position="325"/>
    </location>
</feature>
<dbReference type="Gene3D" id="3.40.190.10">
    <property type="entry name" value="Periplasmic binding protein-like II"/>
    <property type="match status" value="1"/>
</dbReference>
<dbReference type="PROSITE" id="PS51257">
    <property type="entry name" value="PROKAR_LIPOPROTEIN"/>
    <property type="match status" value="1"/>
</dbReference>
<dbReference type="SUPFAM" id="SSF53850">
    <property type="entry name" value="Periplasmic binding protein-like II"/>
    <property type="match status" value="1"/>
</dbReference>
<dbReference type="PROSITE" id="PS51318">
    <property type="entry name" value="TAT"/>
    <property type="match status" value="1"/>
</dbReference>
<reference evidence="6 7" key="1">
    <citation type="journal article" date="2019" name="Int. J. Syst. Evol. Microbiol.">
        <title>The Global Catalogue of Microorganisms (GCM) 10K type strain sequencing project: providing services to taxonomists for standard genome sequencing and annotation.</title>
        <authorList>
            <consortium name="The Broad Institute Genomics Platform"/>
            <consortium name="The Broad Institute Genome Sequencing Center for Infectious Disease"/>
            <person name="Wu L."/>
            <person name="Ma J."/>
        </authorList>
    </citation>
    <scope>NUCLEOTIDE SEQUENCE [LARGE SCALE GENOMIC DNA]</scope>
    <source>
        <strain evidence="6 7">CGMCC 1.12859</strain>
    </source>
</reference>
<gene>
    <name evidence="6" type="ORF">ACFSAU_15805</name>
</gene>
<dbReference type="AlphaFoldDB" id="A0ABD6BX15"/>
<keyword evidence="3" id="KW-0732">Signal</keyword>
<keyword evidence="2" id="KW-0813">Transport</keyword>
<dbReference type="PANTHER" id="PTHR30290:SF9">
    <property type="entry name" value="OLIGOPEPTIDE-BINDING PROTEIN APPA"/>
    <property type="match status" value="1"/>
</dbReference>
<comment type="similarity">
    <text evidence="1">Belongs to the bacterial solute-binding protein 5 family.</text>
</comment>
<dbReference type="InterPro" id="IPR000914">
    <property type="entry name" value="SBP_5_dom"/>
</dbReference>
<accession>A0ABD6BX15</accession>
<evidence type="ECO:0000256" key="1">
    <source>
        <dbReference type="ARBA" id="ARBA00005695"/>
    </source>
</evidence>
<dbReference type="Gene3D" id="3.10.105.10">
    <property type="entry name" value="Dipeptide-binding Protein, Domain 3"/>
    <property type="match status" value="1"/>
</dbReference>
<dbReference type="PANTHER" id="PTHR30290">
    <property type="entry name" value="PERIPLASMIC BINDING COMPONENT OF ABC TRANSPORTER"/>
    <property type="match status" value="1"/>
</dbReference>
<dbReference type="Proteomes" id="UP001597139">
    <property type="component" value="Unassembled WGS sequence"/>
</dbReference>
<comment type="caution">
    <text evidence="6">The sequence shown here is derived from an EMBL/GenBank/DDBJ whole genome shotgun (WGS) entry which is preliminary data.</text>
</comment>
<dbReference type="Pfam" id="PF00496">
    <property type="entry name" value="SBP_bac_5"/>
    <property type="match status" value="1"/>
</dbReference>
<evidence type="ECO:0000313" key="7">
    <source>
        <dbReference type="Proteomes" id="UP001597139"/>
    </source>
</evidence>
<feature type="non-terminal residue" evidence="6">
    <location>
        <position position="330"/>
    </location>
</feature>
<keyword evidence="7" id="KW-1185">Reference proteome</keyword>
<evidence type="ECO:0000256" key="4">
    <source>
        <dbReference type="SAM" id="MobiDB-lite"/>
    </source>
</evidence>
<feature type="compositionally biased region" description="Gly residues" evidence="4">
    <location>
        <begin position="29"/>
        <end position="46"/>
    </location>
</feature>
<sequence length="330" mass="35761">MAHDNKPLTRRRLLRTGAGITAAGVLAGCTGGGGDDPTDTSGGGGTATPQPGGSLSIGQAKSGVHFDPIRQMSVPALLVANRMYSSIYTYGEGTDLEPQIATELPEVSDDGTRWSFDVREDAYFQNGDQVTPEDVAYSIEQPVVEETQLAADFNMVNSVSVDGQTITIDLDFPYAVFQHSLTQNVVPKSVREETKTDVGWTEGYVGSGPFELVEFREGEHAQLASWSDYWGKAPNLSEVEFVPIPEPTTRLTSFQNDEVGVIQDIPPKLWGTIEGMNDATIFERPAISYFYGSFNCNEGPTTDPEVRRAVDLAFSMDDAVSNFVEPAGVR</sequence>
<protein>
    <submittedName>
        <fullName evidence="6">ABC transporter substrate-binding protein</fullName>
    </submittedName>
</protein>
<name>A0ABD6BX15_9EURY</name>
<proteinExistence type="inferred from homology"/>
<evidence type="ECO:0000256" key="2">
    <source>
        <dbReference type="ARBA" id="ARBA00022448"/>
    </source>
</evidence>
<evidence type="ECO:0000313" key="6">
    <source>
        <dbReference type="EMBL" id="MFD1568959.1"/>
    </source>
</evidence>
<dbReference type="InterPro" id="IPR039424">
    <property type="entry name" value="SBP_5"/>
</dbReference>
<feature type="region of interest" description="Disordered" evidence="4">
    <location>
        <begin position="27"/>
        <end position="60"/>
    </location>
</feature>
<organism evidence="6 7">
    <name type="scientific">Halolamina litorea</name>
    <dbReference type="NCBI Taxonomy" id="1515593"/>
    <lineage>
        <taxon>Archaea</taxon>
        <taxon>Methanobacteriati</taxon>
        <taxon>Methanobacteriota</taxon>
        <taxon>Stenosarchaea group</taxon>
        <taxon>Halobacteria</taxon>
        <taxon>Halobacteriales</taxon>
        <taxon>Haloferacaceae</taxon>
    </lineage>
</organism>